<name>A0A0C2J0J8_THEKT</name>
<protein>
    <submittedName>
        <fullName evidence="1">Uncharacterized protein</fullName>
    </submittedName>
</protein>
<reference evidence="1 2" key="1">
    <citation type="journal article" date="2014" name="Genome Biol. Evol.">
        <title>The genome of the myxosporean Thelohanellus kitauei shows adaptations to nutrient acquisition within its fish host.</title>
        <authorList>
            <person name="Yang Y."/>
            <person name="Xiong J."/>
            <person name="Zhou Z."/>
            <person name="Huo F."/>
            <person name="Miao W."/>
            <person name="Ran C."/>
            <person name="Liu Y."/>
            <person name="Zhang J."/>
            <person name="Feng J."/>
            <person name="Wang M."/>
            <person name="Wang M."/>
            <person name="Wang L."/>
            <person name="Yao B."/>
        </authorList>
    </citation>
    <scope>NUCLEOTIDE SEQUENCE [LARGE SCALE GENOMIC DNA]</scope>
    <source>
        <strain evidence="1">Wuqing</strain>
    </source>
</reference>
<dbReference type="Proteomes" id="UP000031668">
    <property type="component" value="Unassembled WGS sequence"/>
</dbReference>
<dbReference type="AlphaFoldDB" id="A0A0C2J0J8"/>
<gene>
    <name evidence="1" type="ORF">RF11_05214</name>
</gene>
<evidence type="ECO:0000313" key="2">
    <source>
        <dbReference type="Proteomes" id="UP000031668"/>
    </source>
</evidence>
<accession>A0A0C2J0J8</accession>
<sequence>MFFFVGALSYILIISNFKDWNKVLALIGDTSLFSTNPVIKSLIIPDTKTSPYHEAEPWIIQTKGSEIDEATIASFEKSLRTLMRRIPFINKWPKMDLKDIMDYFPNQSQRQSLDLLYAAHLITNMLIYKNKCMISQYLKTLEPILPKIPAIHQLVHFVSESYEINVREDKVDFKFKYIPTVPLVRSLPFDSLQPLAESCEELMNYSQVIIKDDLEVVDRMKEIDHIYLYLQNKLGVFLTKYCRNQIKFYRENIPFTHKILSRRFKLKKSLRNVLAAEIYMKSRHLMSSIQNPVSKTNFNPKCLSNDAILTYCLANRKNKNLGISESLYARLCEIKTTDYTPIYGTILPFAMTGHNVFGKTHVFSPDRTMLSNE</sequence>
<dbReference type="OrthoDB" id="10627382at2759"/>
<evidence type="ECO:0000313" key="1">
    <source>
        <dbReference type="EMBL" id="KII62582.1"/>
    </source>
</evidence>
<proteinExistence type="predicted"/>
<dbReference type="EMBL" id="JWZT01004937">
    <property type="protein sequence ID" value="KII62582.1"/>
    <property type="molecule type" value="Genomic_DNA"/>
</dbReference>
<comment type="caution">
    <text evidence="1">The sequence shown here is derived from an EMBL/GenBank/DDBJ whole genome shotgun (WGS) entry which is preliminary data.</text>
</comment>
<keyword evidence="2" id="KW-1185">Reference proteome</keyword>
<organism evidence="1 2">
    <name type="scientific">Thelohanellus kitauei</name>
    <name type="common">Myxosporean</name>
    <dbReference type="NCBI Taxonomy" id="669202"/>
    <lineage>
        <taxon>Eukaryota</taxon>
        <taxon>Metazoa</taxon>
        <taxon>Cnidaria</taxon>
        <taxon>Myxozoa</taxon>
        <taxon>Myxosporea</taxon>
        <taxon>Bivalvulida</taxon>
        <taxon>Platysporina</taxon>
        <taxon>Myxobolidae</taxon>
        <taxon>Thelohanellus</taxon>
    </lineage>
</organism>